<gene>
    <name evidence="4" type="ORF">K402DRAFT_304377</name>
</gene>
<feature type="non-terminal residue" evidence="4">
    <location>
        <position position="448"/>
    </location>
</feature>
<evidence type="ECO:0000313" key="5">
    <source>
        <dbReference type="Proteomes" id="UP000800041"/>
    </source>
</evidence>
<keyword evidence="2" id="KW-0472">Membrane</keyword>
<proteinExistence type="inferred from homology"/>
<keyword evidence="2" id="KW-1133">Transmembrane helix</keyword>
<evidence type="ECO:0000256" key="1">
    <source>
        <dbReference type="ARBA" id="ARBA00007447"/>
    </source>
</evidence>
<dbReference type="EMBL" id="ML977161">
    <property type="protein sequence ID" value="KAF1985662.1"/>
    <property type="molecule type" value="Genomic_DNA"/>
</dbReference>
<dbReference type="PANTHER" id="PTHR47966">
    <property type="entry name" value="BETA-SITE APP-CLEAVING ENZYME, ISOFORM A-RELATED"/>
    <property type="match status" value="1"/>
</dbReference>
<dbReference type="PRINTS" id="PR00792">
    <property type="entry name" value="PEPSIN"/>
</dbReference>
<accession>A0A6G1GXX4</accession>
<dbReference type="PROSITE" id="PS51767">
    <property type="entry name" value="PEPTIDASE_A1"/>
    <property type="match status" value="1"/>
</dbReference>
<sequence>PSPHIIPPSQQWDGNDGRWSTFRIQVGSPGQEFRILPSTAGSEIFLPLSGGCSNENDPENCSELRGIEDVNGFESSGLNVSLSSTWSRTGTYELELDSHLGHNARGLYGKDALILGAIQQAQGPMDVSRRDPVVLHGQTIAGMVSKQWFLGLMGLNTRPASFSTNSPPVPSLLYNLKNQSYIPSMTYAYTAGAAYPSRTQVGSLILGGYDATRLSPTDLTIGFAANDYKAPVVGVISIVGMDTLQGYVSFTTSSTFLAAVDSSIPGLWLPESVCDAFEVAFGLSFDSSTELYLVNDTIHERLTILNPSITFKIANNTDNNGRSTNIVLPYAAFDLQASWPIYETATRYFPIRRAANDSQYTLGRTLLQEAYLIVDFERQNFTLAQALFPQPDAEPEIVSIESPGNVSVNRSAAPHKLKTGVLIGIAVGAAIVLLCILVLAWYFWQRRR</sequence>
<comment type="similarity">
    <text evidence="1">Belongs to the peptidase A1 family.</text>
</comment>
<dbReference type="Pfam" id="PF00026">
    <property type="entry name" value="Asp"/>
    <property type="match status" value="1"/>
</dbReference>
<protein>
    <submittedName>
        <fullName evidence="4">Acid protease</fullName>
    </submittedName>
</protein>
<dbReference type="InterPro" id="IPR001461">
    <property type="entry name" value="Aspartic_peptidase_A1"/>
</dbReference>
<dbReference type="GO" id="GO:0000324">
    <property type="term" value="C:fungal-type vacuole"/>
    <property type="evidence" value="ECO:0007669"/>
    <property type="project" value="TreeGrafter"/>
</dbReference>
<dbReference type="AlphaFoldDB" id="A0A6G1GXX4"/>
<name>A0A6G1GXX4_9PEZI</name>
<keyword evidence="4" id="KW-0645">Protease</keyword>
<dbReference type="OrthoDB" id="4074350at2759"/>
<feature type="transmembrane region" description="Helical" evidence="2">
    <location>
        <begin position="421"/>
        <end position="444"/>
    </location>
</feature>
<dbReference type="InterPro" id="IPR033121">
    <property type="entry name" value="PEPTIDASE_A1"/>
</dbReference>
<evidence type="ECO:0000256" key="2">
    <source>
        <dbReference type="SAM" id="Phobius"/>
    </source>
</evidence>
<organism evidence="4 5">
    <name type="scientific">Aulographum hederae CBS 113979</name>
    <dbReference type="NCBI Taxonomy" id="1176131"/>
    <lineage>
        <taxon>Eukaryota</taxon>
        <taxon>Fungi</taxon>
        <taxon>Dikarya</taxon>
        <taxon>Ascomycota</taxon>
        <taxon>Pezizomycotina</taxon>
        <taxon>Dothideomycetes</taxon>
        <taxon>Pleosporomycetidae</taxon>
        <taxon>Aulographales</taxon>
        <taxon>Aulographaceae</taxon>
    </lineage>
</organism>
<keyword evidence="4" id="KW-0378">Hydrolase</keyword>
<keyword evidence="5" id="KW-1185">Reference proteome</keyword>
<dbReference type="GO" id="GO:0006508">
    <property type="term" value="P:proteolysis"/>
    <property type="evidence" value="ECO:0007669"/>
    <property type="project" value="UniProtKB-KW"/>
</dbReference>
<dbReference type="Gene3D" id="2.40.70.10">
    <property type="entry name" value="Acid Proteases"/>
    <property type="match status" value="2"/>
</dbReference>
<dbReference type="SUPFAM" id="SSF50630">
    <property type="entry name" value="Acid proteases"/>
    <property type="match status" value="1"/>
</dbReference>
<dbReference type="PANTHER" id="PTHR47966:SF51">
    <property type="entry name" value="BETA-SITE APP-CLEAVING ENZYME, ISOFORM A-RELATED"/>
    <property type="match status" value="1"/>
</dbReference>
<feature type="domain" description="Peptidase A1" evidence="3">
    <location>
        <begin position="20"/>
        <end position="384"/>
    </location>
</feature>
<reference evidence="4" key="1">
    <citation type="journal article" date="2020" name="Stud. Mycol.">
        <title>101 Dothideomycetes genomes: a test case for predicting lifestyles and emergence of pathogens.</title>
        <authorList>
            <person name="Haridas S."/>
            <person name="Albert R."/>
            <person name="Binder M."/>
            <person name="Bloem J."/>
            <person name="Labutti K."/>
            <person name="Salamov A."/>
            <person name="Andreopoulos B."/>
            <person name="Baker S."/>
            <person name="Barry K."/>
            <person name="Bills G."/>
            <person name="Bluhm B."/>
            <person name="Cannon C."/>
            <person name="Castanera R."/>
            <person name="Culley D."/>
            <person name="Daum C."/>
            <person name="Ezra D."/>
            <person name="Gonzalez J."/>
            <person name="Henrissat B."/>
            <person name="Kuo A."/>
            <person name="Liang C."/>
            <person name="Lipzen A."/>
            <person name="Lutzoni F."/>
            <person name="Magnuson J."/>
            <person name="Mondo S."/>
            <person name="Nolan M."/>
            <person name="Ohm R."/>
            <person name="Pangilinan J."/>
            <person name="Park H.-J."/>
            <person name="Ramirez L."/>
            <person name="Alfaro M."/>
            <person name="Sun H."/>
            <person name="Tritt A."/>
            <person name="Yoshinaga Y."/>
            <person name="Zwiers L.-H."/>
            <person name="Turgeon B."/>
            <person name="Goodwin S."/>
            <person name="Spatafora J."/>
            <person name="Crous P."/>
            <person name="Grigoriev I."/>
        </authorList>
    </citation>
    <scope>NUCLEOTIDE SEQUENCE</scope>
    <source>
        <strain evidence="4">CBS 113979</strain>
    </source>
</reference>
<keyword evidence="2" id="KW-0812">Transmembrane</keyword>
<feature type="non-terminal residue" evidence="4">
    <location>
        <position position="1"/>
    </location>
</feature>
<dbReference type="Proteomes" id="UP000800041">
    <property type="component" value="Unassembled WGS sequence"/>
</dbReference>
<evidence type="ECO:0000313" key="4">
    <source>
        <dbReference type="EMBL" id="KAF1985662.1"/>
    </source>
</evidence>
<evidence type="ECO:0000259" key="3">
    <source>
        <dbReference type="PROSITE" id="PS51767"/>
    </source>
</evidence>
<dbReference type="InterPro" id="IPR021109">
    <property type="entry name" value="Peptidase_aspartic_dom_sf"/>
</dbReference>
<dbReference type="GO" id="GO:0004190">
    <property type="term" value="F:aspartic-type endopeptidase activity"/>
    <property type="evidence" value="ECO:0007669"/>
    <property type="project" value="InterPro"/>
</dbReference>